<dbReference type="GO" id="GO:0016757">
    <property type="term" value="F:glycosyltransferase activity"/>
    <property type="evidence" value="ECO:0007669"/>
    <property type="project" value="UniProtKB-KW"/>
</dbReference>
<dbReference type="GO" id="GO:0016020">
    <property type="term" value="C:membrane"/>
    <property type="evidence" value="ECO:0007669"/>
    <property type="project" value="UniProtKB-SubCell"/>
</dbReference>
<feature type="transmembrane region" description="Helical" evidence="8">
    <location>
        <begin position="554"/>
        <end position="574"/>
    </location>
</feature>
<dbReference type="InterPro" id="IPR037257">
    <property type="entry name" value="T2SS_E_N_sf"/>
</dbReference>
<keyword evidence="2" id="KW-0328">Glycosyltransferase</keyword>
<keyword evidence="11" id="KW-1185">Reference proteome</keyword>
<evidence type="ECO:0000256" key="8">
    <source>
        <dbReference type="SAM" id="Phobius"/>
    </source>
</evidence>
<dbReference type="RefSeq" id="WP_235891390.1">
    <property type="nucleotide sequence ID" value="NZ_FXTO01000003.1"/>
</dbReference>
<dbReference type="SUPFAM" id="SSF53448">
    <property type="entry name" value="Nucleotide-diphospho-sugar transferases"/>
    <property type="match status" value="1"/>
</dbReference>
<evidence type="ECO:0000256" key="1">
    <source>
        <dbReference type="ARBA" id="ARBA00004141"/>
    </source>
</evidence>
<dbReference type="InterPro" id="IPR029044">
    <property type="entry name" value="Nucleotide-diphossugar_trans"/>
</dbReference>
<name>A0A521BEQ9_9RHOB</name>
<keyword evidence="4 8" id="KW-0812">Transmembrane</keyword>
<keyword evidence="6 8" id="KW-0472">Membrane</keyword>
<dbReference type="PANTHER" id="PTHR43867:SF2">
    <property type="entry name" value="CELLULOSE SYNTHASE CATALYTIC SUBUNIT A [UDP-FORMING]"/>
    <property type="match status" value="1"/>
</dbReference>
<evidence type="ECO:0000256" key="2">
    <source>
        <dbReference type="ARBA" id="ARBA00022676"/>
    </source>
</evidence>
<dbReference type="Proteomes" id="UP000316030">
    <property type="component" value="Unassembled WGS sequence"/>
</dbReference>
<comment type="subcellular location">
    <subcellularLocation>
        <location evidence="1">Membrane</location>
        <topology evidence="1">Multi-pass membrane protein</topology>
    </subcellularLocation>
</comment>
<dbReference type="SUPFAM" id="SSF160246">
    <property type="entry name" value="EspE N-terminal domain-like"/>
    <property type="match status" value="1"/>
</dbReference>
<feature type="transmembrane region" description="Helical" evidence="8">
    <location>
        <begin position="586"/>
        <end position="609"/>
    </location>
</feature>
<dbReference type="Gene3D" id="3.90.550.10">
    <property type="entry name" value="Spore Coat Polysaccharide Biosynthesis Protein SpsA, Chain A"/>
    <property type="match status" value="1"/>
</dbReference>
<accession>A0A521BEQ9</accession>
<dbReference type="InterPro" id="IPR007831">
    <property type="entry name" value="T2SS_GspE_N"/>
</dbReference>
<sequence>MSVLPLVPDPPPQQRAFGQYLMDQGVLSSAQMLRANMELARNDTSLEEVLIAQGLATPYELADHSAGWFQAARVSARTLTPDPMLLAQVGAQTCLKLAILPLWHHDGITAVATARPNHLPRIATMLPKAWGRIQPAIATESEIQTALAFYARTELTLDASSRVPLSESCRSWDHHSHLRLPLTLLGILGLLVVALAYPVGLFSVLTGWAAFTMLVASAMKLAAFLTYLGDQPTDTDPPTLPVSLSRPEAKRPRISILVPLFRETEVARHLLQRLSQLTYPKSLLDVVLVLEETDTLTRAALDRAILPHWMRVVVVPDGQPRTKPRAMNYALDFCRGDIIGIFDAEDAPDADQLDKVAARFMQAPDDLVCLQGVLDYYNSRQNWLARCFTIEYASWFRVVMPGMARLGFAIPLGGTTLYFRRAALEHLGGWDAHNVTEDADLGFRLARHGYRTEMLHTTTREEANCHVVPWIKQRSRWLKGYMVTYLVHMRRPAQLYRQLGAWKFLGFQAHFVTALSQFLLAPLLWSFWLILLGVPHPLVGLVPDDMLRMMGAMFFAVELCTMMIGLTAVSGPGHRHLMGWVPTIHFYYPLGVLAAYKALYELIFAPFYWDKTQHGLSLDATESPSGGGSVQFQPGHESL</sequence>
<gene>
    <name evidence="10" type="ORF">SAMN06265173_1039</name>
</gene>
<dbReference type="CDD" id="cd06427">
    <property type="entry name" value="CESA_like_2"/>
    <property type="match status" value="1"/>
</dbReference>
<dbReference type="EMBL" id="FXTO01000003">
    <property type="protein sequence ID" value="SMO45562.1"/>
    <property type="molecule type" value="Genomic_DNA"/>
</dbReference>
<keyword evidence="5 8" id="KW-1133">Transmembrane helix</keyword>
<feature type="domain" description="Type II secretion system protein GspE N-terminal" evidence="9">
    <location>
        <begin position="73"/>
        <end position="154"/>
    </location>
</feature>
<dbReference type="AlphaFoldDB" id="A0A521BEQ9"/>
<evidence type="ECO:0000256" key="3">
    <source>
        <dbReference type="ARBA" id="ARBA00022679"/>
    </source>
</evidence>
<dbReference type="PANTHER" id="PTHR43867">
    <property type="entry name" value="CELLULOSE SYNTHASE CATALYTIC SUBUNIT A [UDP-FORMING]"/>
    <property type="match status" value="1"/>
</dbReference>
<evidence type="ECO:0000256" key="6">
    <source>
        <dbReference type="ARBA" id="ARBA00023136"/>
    </source>
</evidence>
<evidence type="ECO:0000313" key="10">
    <source>
        <dbReference type="EMBL" id="SMO45562.1"/>
    </source>
</evidence>
<evidence type="ECO:0000259" key="9">
    <source>
        <dbReference type="Pfam" id="PF05157"/>
    </source>
</evidence>
<evidence type="ECO:0000313" key="11">
    <source>
        <dbReference type="Proteomes" id="UP000316030"/>
    </source>
</evidence>
<dbReference type="Pfam" id="PF13641">
    <property type="entry name" value="Glyco_tranf_2_3"/>
    <property type="match status" value="1"/>
</dbReference>
<reference evidence="10 11" key="1">
    <citation type="submission" date="2017-05" db="EMBL/GenBank/DDBJ databases">
        <authorList>
            <person name="Varghese N."/>
            <person name="Submissions S."/>
        </authorList>
    </citation>
    <scope>NUCLEOTIDE SEQUENCE [LARGE SCALE GENOMIC DNA]</scope>
    <source>
        <strain evidence="10 11">DSM 29506</strain>
    </source>
</reference>
<evidence type="ECO:0000256" key="4">
    <source>
        <dbReference type="ARBA" id="ARBA00022692"/>
    </source>
</evidence>
<protein>
    <recommendedName>
        <fullName evidence="9">Type II secretion system protein GspE N-terminal domain-containing protein</fullName>
    </recommendedName>
</protein>
<keyword evidence="3" id="KW-0808">Transferase</keyword>
<evidence type="ECO:0000256" key="7">
    <source>
        <dbReference type="SAM" id="MobiDB-lite"/>
    </source>
</evidence>
<dbReference type="InterPro" id="IPR050321">
    <property type="entry name" value="Glycosyltr_2/OpgH_subfam"/>
</dbReference>
<feature type="region of interest" description="Disordered" evidence="7">
    <location>
        <begin position="620"/>
        <end position="639"/>
    </location>
</feature>
<organism evidence="10 11">
    <name type="scientific">Thalassovita litoralis</name>
    <dbReference type="NCBI Taxonomy" id="1010611"/>
    <lineage>
        <taxon>Bacteria</taxon>
        <taxon>Pseudomonadati</taxon>
        <taxon>Pseudomonadota</taxon>
        <taxon>Alphaproteobacteria</taxon>
        <taxon>Rhodobacterales</taxon>
        <taxon>Roseobacteraceae</taxon>
        <taxon>Thalassovita</taxon>
    </lineage>
</organism>
<proteinExistence type="predicted"/>
<evidence type="ECO:0000256" key="5">
    <source>
        <dbReference type="ARBA" id="ARBA00022989"/>
    </source>
</evidence>
<dbReference type="Pfam" id="PF05157">
    <property type="entry name" value="MshEN"/>
    <property type="match status" value="1"/>
</dbReference>